<dbReference type="EMBL" id="UOFD01000050">
    <property type="protein sequence ID" value="VAW52598.1"/>
    <property type="molecule type" value="Genomic_DNA"/>
</dbReference>
<evidence type="ECO:0000259" key="3">
    <source>
        <dbReference type="PROSITE" id="PS00662"/>
    </source>
</evidence>
<name>A0A3B0W9I8_9ZZZZ</name>
<dbReference type="SUPFAM" id="SSF160246">
    <property type="entry name" value="EspE N-terminal domain-like"/>
    <property type="match status" value="1"/>
</dbReference>
<dbReference type="AlphaFoldDB" id="A0A3B0W9I8"/>
<proteinExistence type="predicted"/>
<evidence type="ECO:0000313" key="4">
    <source>
        <dbReference type="EMBL" id="VAW52598.1"/>
    </source>
</evidence>
<dbReference type="Gene3D" id="3.30.300.160">
    <property type="entry name" value="Type II secretion system, protein E, N-terminal domain"/>
    <property type="match status" value="1"/>
</dbReference>
<evidence type="ECO:0000256" key="1">
    <source>
        <dbReference type="ARBA" id="ARBA00022741"/>
    </source>
</evidence>
<dbReference type="GO" id="GO:0005524">
    <property type="term" value="F:ATP binding"/>
    <property type="evidence" value="ECO:0007669"/>
    <property type="project" value="UniProtKB-KW"/>
</dbReference>
<dbReference type="CDD" id="cd01129">
    <property type="entry name" value="PulE-GspE-like"/>
    <property type="match status" value="1"/>
</dbReference>
<dbReference type="Gene3D" id="3.30.450.90">
    <property type="match status" value="1"/>
</dbReference>
<keyword evidence="1" id="KW-0547">Nucleotide-binding</keyword>
<gene>
    <name evidence="4" type="ORF">MNBD_GAMMA06-1150</name>
</gene>
<dbReference type="SUPFAM" id="SSF52540">
    <property type="entry name" value="P-loop containing nucleoside triphosphate hydrolases"/>
    <property type="match status" value="1"/>
</dbReference>
<keyword evidence="2" id="KW-0067">ATP-binding</keyword>
<feature type="domain" description="Bacterial type II secretion system protein E" evidence="3">
    <location>
        <begin position="385"/>
        <end position="399"/>
    </location>
</feature>
<reference evidence="4" key="1">
    <citation type="submission" date="2018-06" db="EMBL/GenBank/DDBJ databases">
        <authorList>
            <person name="Zhirakovskaya E."/>
        </authorList>
    </citation>
    <scope>NUCLEOTIDE SEQUENCE</scope>
</reference>
<dbReference type="InterPro" id="IPR003593">
    <property type="entry name" value="AAA+_ATPase"/>
</dbReference>
<dbReference type="SMART" id="SM00382">
    <property type="entry name" value="AAA"/>
    <property type="match status" value="1"/>
</dbReference>
<dbReference type="InterPro" id="IPR037257">
    <property type="entry name" value="T2SS_E_N_sf"/>
</dbReference>
<dbReference type="PANTHER" id="PTHR30258">
    <property type="entry name" value="TYPE II SECRETION SYSTEM PROTEIN GSPE-RELATED"/>
    <property type="match status" value="1"/>
</dbReference>
<dbReference type="InterPro" id="IPR007831">
    <property type="entry name" value="T2SS_GspE_N"/>
</dbReference>
<dbReference type="GO" id="GO:0016887">
    <property type="term" value="F:ATP hydrolysis activity"/>
    <property type="evidence" value="ECO:0007669"/>
    <property type="project" value="TreeGrafter"/>
</dbReference>
<protein>
    <submittedName>
        <fullName evidence="4">Type II secretion system protein E</fullName>
    </submittedName>
</protein>
<dbReference type="InterPro" id="IPR001482">
    <property type="entry name" value="T2SS/T4SS_dom"/>
</dbReference>
<accession>A0A3B0W9I8</accession>
<organism evidence="4">
    <name type="scientific">hydrothermal vent metagenome</name>
    <dbReference type="NCBI Taxonomy" id="652676"/>
    <lineage>
        <taxon>unclassified sequences</taxon>
        <taxon>metagenomes</taxon>
        <taxon>ecological metagenomes</taxon>
    </lineage>
</organism>
<dbReference type="Pfam" id="PF00437">
    <property type="entry name" value="T2SSE"/>
    <property type="match status" value="1"/>
</dbReference>
<sequence>MNMSTNIDTKVKIGQQLLEKGVITVDQLDIALTEQKKKGRLLGEVLVTLGFVSESIMRDVLSQVLGIASVDLSNVVPDMAALSMIEKEIAERYIIVPVSFDEDLQQLKIAMKNAADLMVLDRVHALVGRKISLTPLVAGEGEIKKATDQFYGYELSVDGILHEIETGEIDYRSLDATEDEYSQPLVRLVDAILADAVKREASDIHFEPEEGFLRLRYRVDGVLRQIRSLHKDYWSAIVVRLKVMCKMNIAETRIPQDGRLSLQVQGHSVDFRVSAQPTTHGENIVLRVLDRAKGIVPMDKLGIHEETLNELKLMMARPEGIILVTGPTGSGKTTTLYSLLNYVKSEQVNIMTLEDPVEYPMDMIRQTSVNEVARMDFANGIRSMMRQDPDIILVGEIRDEDTAEMAFRAAMTGHQVLSTLHTNSAIGTFPRLLDIGVLPDIMTGNIIGVISQRLIRLLCPHCKTENNPDEIESKLLDLEFESSEHKVYEPKGCEKCDNTGYKGRVAIIEALRINSELDEQIAKRATLGELKATAKQTGYKTLADDAIRYVLEGRTSLTEVSRVIDLTQRLM</sequence>
<dbReference type="PROSITE" id="PS00662">
    <property type="entry name" value="T2SP_E"/>
    <property type="match status" value="1"/>
</dbReference>
<dbReference type="InterPro" id="IPR027417">
    <property type="entry name" value="P-loop_NTPase"/>
</dbReference>
<dbReference type="PANTHER" id="PTHR30258:SF2">
    <property type="entry name" value="COMG OPERON PROTEIN 1"/>
    <property type="match status" value="1"/>
</dbReference>
<dbReference type="Pfam" id="PF05157">
    <property type="entry name" value="MshEN"/>
    <property type="match status" value="1"/>
</dbReference>
<evidence type="ECO:0000256" key="2">
    <source>
        <dbReference type="ARBA" id="ARBA00022840"/>
    </source>
</evidence>
<dbReference type="GO" id="GO:0005886">
    <property type="term" value="C:plasma membrane"/>
    <property type="evidence" value="ECO:0007669"/>
    <property type="project" value="TreeGrafter"/>
</dbReference>
<dbReference type="Gene3D" id="3.40.50.300">
    <property type="entry name" value="P-loop containing nucleotide triphosphate hydrolases"/>
    <property type="match status" value="1"/>
</dbReference>